<keyword evidence="2" id="KW-1185">Reference proteome</keyword>
<accession>A0ABQ1JKT7</accession>
<dbReference type="SUPFAM" id="SSF53850">
    <property type="entry name" value="Periplasmic binding protein-like II"/>
    <property type="match status" value="1"/>
</dbReference>
<evidence type="ECO:0008006" key="3">
    <source>
        <dbReference type="Google" id="ProtNLM"/>
    </source>
</evidence>
<dbReference type="RefSeq" id="WP_188740608.1">
    <property type="nucleotide sequence ID" value="NZ_BMII01000035.1"/>
</dbReference>
<dbReference type="Proteomes" id="UP000617555">
    <property type="component" value="Unassembled WGS sequence"/>
</dbReference>
<comment type="caution">
    <text evidence="1">The sequence shown here is derived from an EMBL/GenBank/DDBJ whole genome shotgun (WGS) entry which is preliminary data.</text>
</comment>
<evidence type="ECO:0000313" key="2">
    <source>
        <dbReference type="Proteomes" id="UP000617555"/>
    </source>
</evidence>
<gene>
    <name evidence="1" type="ORF">GCM10011607_35080</name>
</gene>
<evidence type="ECO:0000313" key="1">
    <source>
        <dbReference type="EMBL" id="GGB71544.1"/>
    </source>
</evidence>
<sequence>MLLCLLSAPVCAENVVRIQPSQSIDNSTYLYYVDLLHLVLDVTAADYGPAKVIILESSLSQSRGFSMLKNKQLDVYWAGTSIERERDYLAITIPLDGGLLGDRVPVISRDRVSEFAAITSAEQLQKMVACQGSQWPDSDILEFNGYRVERVISFKLMYAMLLQQRCDYFPRGINEAYAEVSVVGNESLVVYDPIMLRYPLPMYFFVNKQNHLLAQRLTDGLLALLANGKLVEFIRHHATTAPAFPLSRYQHSQIFTLENPTLPYGYANRAYIHWIDAVKQ</sequence>
<proteinExistence type="predicted"/>
<name>A0ABQ1JKT7_9GAMM</name>
<reference evidence="2" key="1">
    <citation type="journal article" date="2019" name="Int. J. Syst. Evol. Microbiol.">
        <title>The Global Catalogue of Microorganisms (GCM) 10K type strain sequencing project: providing services to taxonomists for standard genome sequencing and annotation.</title>
        <authorList>
            <consortium name="The Broad Institute Genomics Platform"/>
            <consortium name="The Broad Institute Genome Sequencing Center for Infectious Disease"/>
            <person name="Wu L."/>
            <person name="Ma J."/>
        </authorList>
    </citation>
    <scope>NUCLEOTIDE SEQUENCE [LARGE SCALE GENOMIC DNA]</scope>
    <source>
        <strain evidence="2">CGMCC 1.15339</strain>
    </source>
</reference>
<protein>
    <recommendedName>
        <fullName evidence="3">Solute-binding protein family 3/N-terminal domain-containing protein</fullName>
    </recommendedName>
</protein>
<dbReference type="Gene3D" id="3.40.190.10">
    <property type="entry name" value="Periplasmic binding protein-like II"/>
    <property type="match status" value="2"/>
</dbReference>
<organism evidence="1 2">
    <name type="scientific">Shewanella inventionis</name>
    <dbReference type="NCBI Taxonomy" id="1738770"/>
    <lineage>
        <taxon>Bacteria</taxon>
        <taxon>Pseudomonadati</taxon>
        <taxon>Pseudomonadota</taxon>
        <taxon>Gammaproteobacteria</taxon>
        <taxon>Alteromonadales</taxon>
        <taxon>Shewanellaceae</taxon>
        <taxon>Shewanella</taxon>
    </lineage>
</organism>
<dbReference type="EMBL" id="BMII01000035">
    <property type="protein sequence ID" value="GGB71544.1"/>
    <property type="molecule type" value="Genomic_DNA"/>
</dbReference>